<name>A0A2W5PUP1_9BACT</name>
<sequence>MMNKTYEPREKHYTPPADINVALLHTIIAVTALRDVLLKENEALENCKTSVFLELQDEKVEVARRYEILVNTLMDRGAETKAADKKLRDQLQRLQGDFSAVCHRNIELLERMKNATSQLSDRIMKSAHKAAETATQFAYGSSGKMQKGNKATIGLNERA</sequence>
<gene>
    <name evidence="1" type="ORF">DI551_01630</name>
</gene>
<evidence type="ECO:0000313" key="2">
    <source>
        <dbReference type="Proteomes" id="UP000249417"/>
    </source>
</evidence>
<dbReference type="EMBL" id="QFQB01000005">
    <property type="protein sequence ID" value="PZQ48477.1"/>
    <property type="molecule type" value="Genomic_DNA"/>
</dbReference>
<dbReference type="Proteomes" id="UP000249417">
    <property type="component" value="Unassembled WGS sequence"/>
</dbReference>
<reference evidence="1 2" key="1">
    <citation type="submission" date="2017-08" db="EMBL/GenBank/DDBJ databases">
        <title>Infants hospitalized years apart are colonized by the same room-sourced microbial strains.</title>
        <authorList>
            <person name="Brooks B."/>
            <person name="Olm M.R."/>
            <person name="Firek B.A."/>
            <person name="Baker R."/>
            <person name="Thomas B.C."/>
            <person name="Morowitz M.J."/>
            <person name="Banfield J.F."/>
        </authorList>
    </citation>
    <scope>NUCLEOTIDE SEQUENCE [LARGE SCALE GENOMIC DNA]</scope>
    <source>
        <strain evidence="1">S2_005_002_R2_29</strain>
    </source>
</reference>
<organism evidence="1 2">
    <name type="scientific">Micavibrio aeruginosavorus</name>
    <dbReference type="NCBI Taxonomy" id="349221"/>
    <lineage>
        <taxon>Bacteria</taxon>
        <taxon>Pseudomonadati</taxon>
        <taxon>Bdellovibrionota</taxon>
        <taxon>Bdellovibrionia</taxon>
        <taxon>Bdellovibrionales</taxon>
        <taxon>Pseudobdellovibrionaceae</taxon>
        <taxon>Micavibrio</taxon>
    </lineage>
</organism>
<protein>
    <recommendedName>
        <fullName evidence="3">Flagellar protein FlgN</fullName>
    </recommendedName>
</protein>
<evidence type="ECO:0000313" key="1">
    <source>
        <dbReference type="EMBL" id="PZQ48477.1"/>
    </source>
</evidence>
<dbReference type="AlphaFoldDB" id="A0A2W5PUP1"/>
<accession>A0A2W5PUP1</accession>
<evidence type="ECO:0008006" key="3">
    <source>
        <dbReference type="Google" id="ProtNLM"/>
    </source>
</evidence>
<proteinExistence type="predicted"/>
<comment type="caution">
    <text evidence="1">The sequence shown here is derived from an EMBL/GenBank/DDBJ whole genome shotgun (WGS) entry which is preliminary data.</text>
</comment>